<accession>E6VWR3</accession>
<keyword evidence="2" id="KW-1133">Transmembrane helix</keyword>
<proteinExistence type="predicted"/>
<keyword evidence="2" id="KW-0472">Membrane</keyword>
<dbReference type="HOGENOM" id="CLU_113233_0_0_7"/>
<feature type="compositionally biased region" description="Low complexity" evidence="1">
    <location>
        <begin position="191"/>
        <end position="200"/>
    </location>
</feature>
<dbReference type="KEGG" id="das:Daes_2679"/>
<dbReference type="RefSeq" id="WP_013515581.1">
    <property type="nucleotide sequence ID" value="NC_014844.1"/>
</dbReference>
<dbReference type="STRING" id="643562.Daes_2679"/>
<dbReference type="Proteomes" id="UP000002191">
    <property type="component" value="Chromosome"/>
</dbReference>
<organism evidence="3 4">
    <name type="scientific">Pseudodesulfovibrio aespoeensis (strain ATCC 700646 / DSM 10631 / Aspo-2)</name>
    <name type="common">Desulfovibrio aespoeensis</name>
    <dbReference type="NCBI Taxonomy" id="643562"/>
    <lineage>
        <taxon>Bacteria</taxon>
        <taxon>Pseudomonadati</taxon>
        <taxon>Thermodesulfobacteriota</taxon>
        <taxon>Desulfovibrionia</taxon>
        <taxon>Desulfovibrionales</taxon>
        <taxon>Desulfovibrionaceae</taxon>
    </lineage>
</organism>
<evidence type="ECO:0008006" key="5">
    <source>
        <dbReference type="Google" id="ProtNLM"/>
    </source>
</evidence>
<feature type="compositionally biased region" description="Basic residues" evidence="1">
    <location>
        <begin position="172"/>
        <end position="190"/>
    </location>
</feature>
<dbReference type="eggNOG" id="ENOG502ZBPZ">
    <property type="taxonomic scope" value="Bacteria"/>
</dbReference>
<reference evidence="3 4" key="2">
    <citation type="journal article" date="2014" name="Genome Announc.">
        <title>Complete Genome Sequence of the Subsurface, Mesophilic Sulfate-Reducing Bacterium Desulfovibrio aespoeensis Aspo-2.</title>
        <authorList>
            <person name="Pedersen K."/>
            <person name="Bengtsson A."/>
            <person name="Edlund J."/>
            <person name="Rabe L."/>
            <person name="Hazen T."/>
            <person name="Chakraborty R."/>
            <person name="Goodwin L."/>
            <person name="Shapiro N."/>
        </authorList>
    </citation>
    <scope>NUCLEOTIDE SEQUENCE [LARGE SCALE GENOMIC DNA]</scope>
    <source>
        <strain evidence="4">ATCC 700646 / DSM 10631 / Aspo-2</strain>
    </source>
</reference>
<dbReference type="EMBL" id="CP002431">
    <property type="protein sequence ID" value="ADU63675.1"/>
    <property type="molecule type" value="Genomic_DNA"/>
</dbReference>
<evidence type="ECO:0000256" key="1">
    <source>
        <dbReference type="SAM" id="MobiDB-lite"/>
    </source>
</evidence>
<feature type="transmembrane region" description="Helical" evidence="2">
    <location>
        <begin position="48"/>
        <end position="70"/>
    </location>
</feature>
<dbReference type="PROSITE" id="PS51257">
    <property type="entry name" value="PROKAR_LIPOPROTEIN"/>
    <property type="match status" value="1"/>
</dbReference>
<gene>
    <name evidence="3" type="ordered locus">Daes_2679</name>
</gene>
<reference evidence="4" key="1">
    <citation type="submission" date="2010-12" db="EMBL/GenBank/DDBJ databases">
        <title>Complete sequence of Desulfovibrio aespoeensis Aspo-2.</title>
        <authorList>
            <consortium name="US DOE Joint Genome Institute"/>
            <person name="Lucas S."/>
            <person name="Copeland A."/>
            <person name="Lapidus A."/>
            <person name="Cheng J.-F."/>
            <person name="Goodwin L."/>
            <person name="Pitluck S."/>
            <person name="Chertkov O."/>
            <person name="Misra M."/>
            <person name="Detter J.C."/>
            <person name="Han C."/>
            <person name="Tapia R."/>
            <person name="Land M."/>
            <person name="Hauser L."/>
            <person name="Kyrpides N."/>
            <person name="Ivanova N."/>
            <person name="Ovchinnikova G."/>
            <person name="Pedersen K."/>
            <person name="Jagevall S."/>
            <person name="Hazen T."/>
            <person name="Woyke T."/>
        </authorList>
    </citation>
    <scope>NUCLEOTIDE SEQUENCE [LARGE SCALE GENOMIC DNA]</scope>
    <source>
        <strain evidence="4">ATCC 700646 / DSM 10631 / Aspo-2</strain>
    </source>
</reference>
<keyword evidence="4" id="KW-1185">Reference proteome</keyword>
<evidence type="ECO:0000256" key="2">
    <source>
        <dbReference type="SAM" id="Phobius"/>
    </source>
</evidence>
<name>E6VWR3_PSEA9</name>
<keyword evidence="2" id="KW-0812">Transmembrane</keyword>
<dbReference type="AlphaFoldDB" id="E6VWR3"/>
<evidence type="ECO:0000313" key="4">
    <source>
        <dbReference type="Proteomes" id="UP000002191"/>
    </source>
</evidence>
<sequence length="211" mass="23066" precursor="true">MTARMPHLLRFMRAAPWPYMTGLASLLLACALAGLGLSHLAQTNAARAAIFGGWGTGWFVVALFALADGVSRYREYQRIKAMLLRYGYSERILEPLARSRCQRDAALLAASEAGHGDCARAYFTALGYRWYHILPDSVMRNPLAFLRPSFLRSSFLPGKKGVRTGTPPAPARAHHLAPGHAPHHGPRRPAARPAAYPAGHRAQECDPSDLA</sequence>
<evidence type="ECO:0000313" key="3">
    <source>
        <dbReference type="EMBL" id="ADU63675.1"/>
    </source>
</evidence>
<protein>
    <recommendedName>
        <fullName evidence="5">Lipoprotein</fullName>
    </recommendedName>
</protein>
<feature type="region of interest" description="Disordered" evidence="1">
    <location>
        <begin position="158"/>
        <end position="211"/>
    </location>
</feature>